<evidence type="ECO:0000256" key="1">
    <source>
        <dbReference type="SAM" id="Phobius"/>
    </source>
</evidence>
<organism evidence="2 3">
    <name type="scientific">Endobacterium cereale</name>
    <dbReference type="NCBI Taxonomy" id="2663029"/>
    <lineage>
        <taxon>Bacteria</taxon>
        <taxon>Pseudomonadati</taxon>
        <taxon>Pseudomonadota</taxon>
        <taxon>Alphaproteobacteria</taxon>
        <taxon>Hyphomicrobiales</taxon>
        <taxon>Rhizobiaceae</taxon>
        <taxon>Endobacterium</taxon>
    </lineage>
</organism>
<gene>
    <name evidence="2" type="ORF">GAO09_09025</name>
</gene>
<dbReference type="EMBL" id="WIXI01000039">
    <property type="protein sequence ID" value="MQY46191.1"/>
    <property type="molecule type" value="Genomic_DNA"/>
</dbReference>
<sequence length="358" mass="39582">MANIGLRKRGWRALVLMNLCWVMPALLLWLGRDESGLQHFLRDWGAWSKFLIAPVLLTLAEKPIGFALDECISLIFRIPVVATQSMQDARKALANARSQTSAVLPELACLLLALMATGINAANFTYGSAPAWAINNGTFTRAGLWSLVLGNTIYWFLLTRLVWKHVIWLRFLSNAGRWHLRLAVTHPDGHAGLGFLGFYPAGYSLFVLAASAVVASGAGHVMQREAVTPLLFTAVCVAWLSVVLVYFAIPLVPFGTQVARLKRKAILMSLRRAMAFERFKEREALETNLFEDEAEDRGIVMKDVKPVYLAARNVSALLVNRRNAPAVFIPALAPFVVVGGSYLPFSELGPIIKRLLLL</sequence>
<feature type="transmembrane region" description="Helical" evidence="1">
    <location>
        <begin position="196"/>
        <end position="218"/>
    </location>
</feature>
<protein>
    <submittedName>
        <fullName evidence="2">Uncharacterized protein</fullName>
    </submittedName>
</protein>
<comment type="caution">
    <text evidence="2">The sequence shown here is derived from an EMBL/GenBank/DDBJ whole genome shotgun (WGS) entry which is preliminary data.</text>
</comment>
<proteinExistence type="predicted"/>
<name>A0A6A8ABL4_9HYPH</name>
<keyword evidence="1" id="KW-0812">Transmembrane</keyword>
<accession>A0A6A8ABL4</accession>
<evidence type="ECO:0000313" key="2">
    <source>
        <dbReference type="EMBL" id="MQY46191.1"/>
    </source>
</evidence>
<feature type="transmembrane region" description="Helical" evidence="1">
    <location>
        <begin position="12"/>
        <end position="31"/>
    </location>
</feature>
<keyword evidence="1" id="KW-0472">Membrane</keyword>
<keyword evidence="1" id="KW-1133">Transmembrane helix</keyword>
<keyword evidence="3" id="KW-1185">Reference proteome</keyword>
<feature type="transmembrane region" description="Helical" evidence="1">
    <location>
        <begin position="326"/>
        <end position="345"/>
    </location>
</feature>
<reference evidence="2 3" key="1">
    <citation type="submission" date="2019-11" db="EMBL/GenBank/DDBJ databases">
        <title>Genome analysis of Rhizobacterium cereale a novel genus and species isolated from maize roots in North Spain.</title>
        <authorList>
            <person name="Menendez E."/>
            <person name="Flores-Felix J.D."/>
            <person name="Ramirez-Bahena M.-H."/>
            <person name="Igual J.M."/>
            <person name="Garcia-Fraile P."/>
            <person name="Peix A."/>
            <person name="Velazquez E."/>
        </authorList>
    </citation>
    <scope>NUCLEOTIDE SEQUENCE [LARGE SCALE GENOMIC DNA]</scope>
    <source>
        <strain evidence="2 3">RZME27</strain>
    </source>
</reference>
<feature type="transmembrane region" description="Helical" evidence="1">
    <location>
        <begin position="142"/>
        <end position="163"/>
    </location>
</feature>
<feature type="transmembrane region" description="Helical" evidence="1">
    <location>
        <begin position="103"/>
        <end position="122"/>
    </location>
</feature>
<dbReference type="Proteomes" id="UP000435138">
    <property type="component" value="Unassembled WGS sequence"/>
</dbReference>
<dbReference type="AlphaFoldDB" id="A0A6A8ABL4"/>
<feature type="transmembrane region" description="Helical" evidence="1">
    <location>
        <begin position="230"/>
        <end position="254"/>
    </location>
</feature>
<evidence type="ECO:0000313" key="3">
    <source>
        <dbReference type="Proteomes" id="UP000435138"/>
    </source>
</evidence>